<dbReference type="Pfam" id="PF01926">
    <property type="entry name" value="MMR_HSR1"/>
    <property type="match status" value="1"/>
</dbReference>
<dbReference type="Gene3D" id="3.30.300.20">
    <property type="match status" value="1"/>
</dbReference>
<dbReference type="SUPFAM" id="SSF52540">
    <property type="entry name" value="P-loop containing nucleoside triphosphate hydrolases"/>
    <property type="match status" value="1"/>
</dbReference>
<evidence type="ECO:0000256" key="5">
    <source>
        <dbReference type="ARBA" id="ARBA00030975"/>
    </source>
</evidence>
<dbReference type="PANTHER" id="PTHR42698:SF1">
    <property type="entry name" value="GTPASE ERA, MITOCHONDRIAL"/>
    <property type="match status" value="1"/>
</dbReference>
<reference evidence="8" key="2">
    <citation type="journal article" date="2022" name="Res Sq">
        <title>Comparative Genomics Reveals Insights into the Divergent Evolution of Astigmatic Mites and Household Pest Adaptations.</title>
        <authorList>
            <person name="Xiong Q."/>
            <person name="Wan A.T.-Y."/>
            <person name="Liu X.-Y."/>
            <person name="Fung C.S.-H."/>
            <person name="Xiao X."/>
            <person name="Malainual N."/>
            <person name="Hou J."/>
            <person name="Wang L."/>
            <person name="Wang M."/>
            <person name="Yang K."/>
            <person name="Cui Y."/>
            <person name="Leung E."/>
            <person name="Nong W."/>
            <person name="Shin S.-K."/>
            <person name="Au S."/>
            <person name="Jeong K.Y."/>
            <person name="Chew F.T."/>
            <person name="Hui J."/>
            <person name="Leung T.F."/>
            <person name="Tungtrongchitr A."/>
            <person name="Zhong N."/>
            <person name="Liu Z."/>
            <person name="Tsui S."/>
        </authorList>
    </citation>
    <scope>NUCLEOTIDE SEQUENCE</scope>
    <source>
        <strain evidence="8">Derf</strain>
        <tissue evidence="8">Whole organism</tissue>
    </source>
</reference>
<dbReference type="InterPro" id="IPR005662">
    <property type="entry name" value="GTPase_Era-like"/>
</dbReference>
<feature type="region of interest" description="G3" evidence="6">
    <location>
        <begin position="145"/>
        <end position="148"/>
    </location>
</feature>
<sequence>MVSNIFDHISFKTIYFSQIFDANDVDMNFYLMKLPLYSSQNFVHPSKLTRLTTCLTQLNRNLYHERNIPKTLDEFKQFQFKPNEQPENARSLRVAIIGCPNAGKSTLLNQLINWKISAVSSKVHTTRKNVIGIYVENNTQLEFIDTPGLVSRKHMMRHKLELSFANDLKISAGNADIIAMLVDISNRRERSKLNQGILDLLQQYHNDENKESLLVLNKVDKIRDKRSLLDIVSTLTNGIVDGHPVSSSNIDDDILKAELKQGKFDMLFQRTDKYYKEYQDKNIETVESDFKHNGIGWPKFSQVFMISALHNDGIQQLRKYFLQKAKEKSWFYSGNVVTVQNPKQIIIDTIREVCLELFNQEIPYNFRYQIVMWEQDDLGNLYLVVDILCPEKFLSLLIGPKGLNISNIVRKARESLSNIFHCDISLKIAAKSFR</sequence>
<dbReference type="InterPro" id="IPR027417">
    <property type="entry name" value="P-loop_NTPase"/>
</dbReference>
<feature type="region of interest" description="G2" evidence="6">
    <location>
        <begin position="124"/>
        <end position="128"/>
    </location>
</feature>
<dbReference type="Proteomes" id="UP000790347">
    <property type="component" value="Unassembled WGS sequence"/>
</dbReference>
<comment type="similarity">
    <text evidence="1 6">Belongs to the TRAFAC class TrmE-Era-EngA-EngB-Septin-like GTPase superfamily. Era GTPase family.</text>
</comment>
<dbReference type="PRINTS" id="PR00326">
    <property type="entry name" value="GTP1OBG"/>
</dbReference>
<dbReference type="Gene3D" id="3.40.50.300">
    <property type="entry name" value="P-loop containing nucleotide triphosphate hydrolases"/>
    <property type="match status" value="1"/>
</dbReference>
<dbReference type="InterPro" id="IPR015946">
    <property type="entry name" value="KH_dom-like_a/b"/>
</dbReference>
<evidence type="ECO:0000313" key="8">
    <source>
        <dbReference type="EMBL" id="KAH9516791.1"/>
    </source>
</evidence>
<comment type="caution">
    <text evidence="8">The sequence shown here is derived from an EMBL/GenBank/DDBJ whole genome shotgun (WGS) entry which is preliminary data.</text>
</comment>
<dbReference type="PROSITE" id="PS51713">
    <property type="entry name" value="G_ERA"/>
    <property type="match status" value="1"/>
</dbReference>
<name>A0A922L3Q1_DERFA</name>
<dbReference type="GO" id="GO:0005759">
    <property type="term" value="C:mitochondrial matrix"/>
    <property type="evidence" value="ECO:0007669"/>
    <property type="project" value="TreeGrafter"/>
</dbReference>
<evidence type="ECO:0000256" key="2">
    <source>
        <dbReference type="ARBA" id="ARBA00019149"/>
    </source>
</evidence>
<dbReference type="SUPFAM" id="SSF54814">
    <property type="entry name" value="Prokaryotic type KH domain (KH-domain type II)"/>
    <property type="match status" value="1"/>
</dbReference>
<organism evidence="8 9">
    <name type="scientific">Dermatophagoides farinae</name>
    <name type="common">American house dust mite</name>
    <dbReference type="NCBI Taxonomy" id="6954"/>
    <lineage>
        <taxon>Eukaryota</taxon>
        <taxon>Metazoa</taxon>
        <taxon>Ecdysozoa</taxon>
        <taxon>Arthropoda</taxon>
        <taxon>Chelicerata</taxon>
        <taxon>Arachnida</taxon>
        <taxon>Acari</taxon>
        <taxon>Acariformes</taxon>
        <taxon>Sarcoptiformes</taxon>
        <taxon>Astigmata</taxon>
        <taxon>Psoroptidia</taxon>
        <taxon>Analgoidea</taxon>
        <taxon>Pyroglyphidae</taxon>
        <taxon>Dermatophagoidinae</taxon>
        <taxon>Dermatophagoides</taxon>
    </lineage>
</organism>
<keyword evidence="4 6" id="KW-0342">GTP-binding</keyword>
<evidence type="ECO:0000256" key="1">
    <source>
        <dbReference type="ARBA" id="ARBA00007921"/>
    </source>
</evidence>
<dbReference type="GO" id="GO:0005525">
    <property type="term" value="F:GTP binding"/>
    <property type="evidence" value="ECO:0007669"/>
    <property type="project" value="UniProtKB-UniRule"/>
</dbReference>
<feature type="region of interest" description="G4" evidence="6">
    <location>
        <begin position="217"/>
        <end position="220"/>
    </location>
</feature>
<keyword evidence="3 6" id="KW-0547">Nucleotide-binding</keyword>
<dbReference type="EMBL" id="ASGP02000003">
    <property type="protein sequence ID" value="KAH9516791.1"/>
    <property type="molecule type" value="Genomic_DNA"/>
</dbReference>
<gene>
    <name evidence="8" type="primary">ERAL1</name>
    <name evidence="8" type="ORF">DERF_007510</name>
</gene>
<feature type="region of interest" description="G1" evidence="6">
    <location>
        <begin position="98"/>
        <end position="105"/>
    </location>
</feature>
<evidence type="ECO:0000256" key="6">
    <source>
        <dbReference type="PROSITE-ProRule" id="PRU01050"/>
    </source>
</evidence>
<dbReference type="GO" id="GO:0043024">
    <property type="term" value="F:ribosomal small subunit binding"/>
    <property type="evidence" value="ECO:0007669"/>
    <property type="project" value="TreeGrafter"/>
</dbReference>
<evidence type="ECO:0000313" key="9">
    <source>
        <dbReference type="Proteomes" id="UP000790347"/>
    </source>
</evidence>
<dbReference type="InterPro" id="IPR005225">
    <property type="entry name" value="Small_GTP-bd"/>
</dbReference>
<dbReference type="CDD" id="cd04163">
    <property type="entry name" value="Era"/>
    <property type="match status" value="1"/>
</dbReference>
<dbReference type="GO" id="GO:0000028">
    <property type="term" value="P:ribosomal small subunit assembly"/>
    <property type="evidence" value="ECO:0007669"/>
    <property type="project" value="TreeGrafter"/>
</dbReference>
<dbReference type="PANTHER" id="PTHR42698">
    <property type="entry name" value="GTPASE ERA"/>
    <property type="match status" value="1"/>
</dbReference>
<dbReference type="GO" id="GO:0019843">
    <property type="term" value="F:rRNA binding"/>
    <property type="evidence" value="ECO:0007669"/>
    <property type="project" value="TreeGrafter"/>
</dbReference>
<reference evidence="8" key="1">
    <citation type="submission" date="2013-05" db="EMBL/GenBank/DDBJ databases">
        <authorList>
            <person name="Yim A.K.Y."/>
            <person name="Chan T.F."/>
            <person name="Ji K.M."/>
            <person name="Liu X.Y."/>
            <person name="Zhou J.W."/>
            <person name="Li R.Q."/>
            <person name="Yang K.Y."/>
            <person name="Li J."/>
            <person name="Li M."/>
            <person name="Law P.T.W."/>
            <person name="Wu Y.L."/>
            <person name="Cai Z.L."/>
            <person name="Qin H."/>
            <person name="Bao Y."/>
            <person name="Leung R.K.K."/>
            <person name="Ng P.K.S."/>
            <person name="Zou J."/>
            <person name="Zhong X.J."/>
            <person name="Ran P.X."/>
            <person name="Zhong N.S."/>
            <person name="Liu Z.G."/>
            <person name="Tsui S.K.W."/>
        </authorList>
    </citation>
    <scope>NUCLEOTIDE SEQUENCE</scope>
    <source>
        <strain evidence="8">Derf</strain>
        <tissue evidence="8">Whole organism</tissue>
    </source>
</reference>
<dbReference type="InterPro" id="IPR030388">
    <property type="entry name" value="G_ERA_dom"/>
</dbReference>
<dbReference type="CDD" id="cd22534">
    <property type="entry name" value="KH-II_Era"/>
    <property type="match status" value="1"/>
</dbReference>
<dbReference type="AlphaFoldDB" id="A0A922L3Q1"/>
<feature type="domain" description="Era-type G" evidence="7">
    <location>
        <begin position="90"/>
        <end position="328"/>
    </location>
</feature>
<dbReference type="InterPro" id="IPR006073">
    <property type="entry name" value="GTP-bd"/>
</dbReference>
<evidence type="ECO:0000256" key="3">
    <source>
        <dbReference type="ARBA" id="ARBA00022741"/>
    </source>
</evidence>
<protein>
    <recommendedName>
        <fullName evidence="2">GTPase Era, mitochondrial</fullName>
    </recommendedName>
    <alternativeName>
        <fullName evidence="5">ERA-like protein 1</fullName>
    </alternativeName>
</protein>
<accession>A0A922L3Q1</accession>
<dbReference type="InterPro" id="IPR009019">
    <property type="entry name" value="KH_sf_prok-type"/>
</dbReference>
<evidence type="ECO:0000259" key="7">
    <source>
        <dbReference type="PROSITE" id="PS51713"/>
    </source>
</evidence>
<proteinExistence type="inferred from homology"/>
<keyword evidence="9" id="KW-1185">Reference proteome</keyword>
<feature type="region of interest" description="G5" evidence="6">
    <location>
        <begin position="306"/>
        <end position="308"/>
    </location>
</feature>
<evidence type="ECO:0000256" key="4">
    <source>
        <dbReference type="ARBA" id="ARBA00023134"/>
    </source>
</evidence>
<dbReference type="NCBIfam" id="TIGR00231">
    <property type="entry name" value="small_GTP"/>
    <property type="match status" value="1"/>
</dbReference>